<evidence type="ECO:0000313" key="1">
    <source>
        <dbReference type="EMBL" id="MBB4641316.1"/>
    </source>
</evidence>
<sequence length="63" mass="7136">MDENLPRKVDDPIAAVARQDLDPFSVSELHERIAALEAEISRTMKKIEYAVNHKASAEALFRK</sequence>
<dbReference type="Pfam" id="PF06698">
    <property type="entry name" value="DUF1192"/>
    <property type="match status" value="1"/>
</dbReference>
<dbReference type="AlphaFoldDB" id="A0A840HV00"/>
<dbReference type="InterPro" id="IPR009579">
    <property type="entry name" value="DUF1192"/>
</dbReference>
<proteinExistence type="predicted"/>
<keyword evidence="2" id="KW-1185">Reference proteome</keyword>
<organism evidence="1 2">
    <name type="scientific">Rhizorhapis suberifaciens</name>
    <name type="common">corky root of lettuce</name>
    <dbReference type="NCBI Taxonomy" id="13656"/>
    <lineage>
        <taxon>Bacteria</taxon>
        <taxon>Pseudomonadati</taxon>
        <taxon>Pseudomonadota</taxon>
        <taxon>Alphaproteobacteria</taxon>
        <taxon>Sphingomonadales</taxon>
        <taxon>Sphingomonadaceae</taxon>
        <taxon>Rhizorhapis</taxon>
    </lineage>
</organism>
<reference evidence="1 2" key="1">
    <citation type="submission" date="2020-08" db="EMBL/GenBank/DDBJ databases">
        <title>Genomic Encyclopedia of Type Strains, Phase IV (KMG-IV): sequencing the most valuable type-strain genomes for metagenomic binning, comparative biology and taxonomic classification.</title>
        <authorList>
            <person name="Goeker M."/>
        </authorList>
    </citation>
    <scope>NUCLEOTIDE SEQUENCE [LARGE SCALE GENOMIC DNA]</scope>
    <source>
        <strain evidence="1 2">DSM 7465</strain>
    </source>
</reference>
<protein>
    <submittedName>
        <fullName evidence="1">Uncharacterized small protein (DUF1192 family)</fullName>
    </submittedName>
</protein>
<accession>A0A840HV00</accession>
<gene>
    <name evidence="1" type="ORF">HNQ99_001621</name>
</gene>
<comment type="caution">
    <text evidence="1">The sequence shown here is derived from an EMBL/GenBank/DDBJ whole genome shotgun (WGS) entry which is preliminary data.</text>
</comment>
<dbReference type="Proteomes" id="UP000575068">
    <property type="component" value="Unassembled WGS sequence"/>
</dbReference>
<dbReference type="EMBL" id="JACHOV010000005">
    <property type="protein sequence ID" value="MBB4641316.1"/>
    <property type="molecule type" value="Genomic_DNA"/>
</dbReference>
<name>A0A840HV00_9SPHN</name>
<evidence type="ECO:0000313" key="2">
    <source>
        <dbReference type="Proteomes" id="UP000575068"/>
    </source>
</evidence>